<evidence type="ECO:0000313" key="2">
    <source>
        <dbReference type="Proteomes" id="UP001345963"/>
    </source>
</evidence>
<proteinExistence type="predicted"/>
<dbReference type="Proteomes" id="UP001345963">
    <property type="component" value="Unassembled WGS sequence"/>
</dbReference>
<keyword evidence="2" id="KW-1185">Reference proteome</keyword>
<protein>
    <submittedName>
        <fullName evidence="1">Uncharacterized protein</fullName>
    </submittedName>
</protein>
<comment type="caution">
    <text evidence="1">The sequence shown here is derived from an EMBL/GenBank/DDBJ whole genome shotgun (WGS) entry which is preliminary data.</text>
</comment>
<sequence>MHSVSSPAVSPGLDTGSIRLPDSTAANLGSLSRFCPARLHDVRIHIYHLLNIAVLIKVITMTVCKTRLFNI</sequence>
<gene>
    <name evidence="1" type="ORF">ATANTOWER_026802</name>
</gene>
<name>A0ABU7CDI7_9TELE</name>
<reference evidence="1 2" key="1">
    <citation type="submission" date="2021-07" db="EMBL/GenBank/DDBJ databases">
        <authorList>
            <person name="Palmer J.M."/>
        </authorList>
    </citation>
    <scope>NUCLEOTIDE SEQUENCE [LARGE SCALE GENOMIC DNA]</scope>
    <source>
        <strain evidence="1 2">AT_MEX2019</strain>
        <tissue evidence="1">Muscle</tissue>
    </source>
</reference>
<evidence type="ECO:0000313" key="1">
    <source>
        <dbReference type="EMBL" id="MED6260707.1"/>
    </source>
</evidence>
<dbReference type="EMBL" id="JAHUTI010089153">
    <property type="protein sequence ID" value="MED6260707.1"/>
    <property type="molecule type" value="Genomic_DNA"/>
</dbReference>
<accession>A0ABU7CDI7</accession>
<organism evidence="1 2">
    <name type="scientific">Ataeniobius toweri</name>
    <dbReference type="NCBI Taxonomy" id="208326"/>
    <lineage>
        <taxon>Eukaryota</taxon>
        <taxon>Metazoa</taxon>
        <taxon>Chordata</taxon>
        <taxon>Craniata</taxon>
        <taxon>Vertebrata</taxon>
        <taxon>Euteleostomi</taxon>
        <taxon>Actinopterygii</taxon>
        <taxon>Neopterygii</taxon>
        <taxon>Teleostei</taxon>
        <taxon>Neoteleostei</taxon>
        <taxon>Acanthomorphata</taxon>
        <taxon>Ovalentaria</taxon>
        <taxon>Atherinomorphae</taxon>
        <taxon>Cyprinodontiformes</taxon>
        <taxon>Goodeidae</taxon>
        <taxon>Ataeniobius</taxon>
    </lineage>
</organism>